<keyword evidence="6" id="KW-0802">TPR repeat</keyword>
<evidence type="ECO:0000313" key="9">
    <source>
        <dbReference type="EMBL" id="MFD2553098.1"/>
    </source>
</evidence>
<reference evidence="10" key="1">
    <citation type="journal article" date="2019" name="Int. J. Syst. Evol. Microbiol.">
        <title>The Global Catalogue of Microorganisms (GCM) 10K type strain sequencing project: providing services to taxonomists for standard genome sequencing and annotation.</title>
        <authorList>
            <consortium name="The Broad Institute Genomics Platform"/>
            <consortium name="The Broad Institute Genome Sequencing Center for Infectious Disease"/>
            <person name="Wu L."/>
            <person name="Ma J."/>
        </authorList>
    </citation>
    <scope>NUCLEOTIDE SEQUENCE [LARGE SCALE GENOMIC DNA]</scope>
    <source>
        <strain evidence="10">KCTC 52298</strain>
    </source>
</reference>
<dbReference type="EMBL" id="JBHULD010000003">
    <property type="protein sequence ID" value="MFD2553098.1"/>
    <property type="molecule type" value="Genomic_DNA"/>
</dbReference>
<dbReference type="InterPro" id="IPR011990">
    <property type="entry name" value="TPR-like_helical_dom_sf"/>
</dbReference>
<name>A0ABW5KXR7_9SPHI</name>
<comment type="caution">
    <text evidence="9">The sequence shown here is derived from an EMBL/GenBank/DDBJ whole genome shotgun (WGS) entry which is preliminary data.</text>
</comment>
<dbReference type="InterPro" id="IPR012944">
    <property type="entry name" value="SusD_RagB_dom"/>
</dbReference>
<dbReference type="Pfam" id="PF07980">
    <property type="entry name" value="SusD_RagB"/>
    <property type="match status" value="1"/>
</dbReference>
<evidence type="ECO:0000256" key="5">
    <source>
        <dbReference type="ARBA" id="ARBA00023237"/>
    </source>
</evidence>
<sequence>MKLNVICLIAVAVWILSSCDNFLDKKSDIKLVVPKTIEDTELLLNDYGTLNTYYPAWGEIGVDDYFLTQDVWQSITNYEQRMAYIWADEPYTNTIQWQRPYKVVYISNQVLDILKGVDEADGRYKRIHGGAHFYRAFALHQLTEIYSPAYTMSTAAHEMGVPVRLSPGIDQKSIRPSLVDTYKQIISDFKTAIANLPIVETTKGRPHKASAYGALARVFLDMGDFNQAYIYADSCLQLSPELLDFHSLALNANYPMLRFNVEVLFPALAITTNPLGATNALVDTILFSAYSDDDLRKRAFFKANIEPEGTHYFKGSYDQSNTLFFGITTSEIYLVKSEAAARIGKFDEAHKALNTLLKSRWNKDALFIPVSESNEDELLRTILTERRKELVFRGRRWSDLKRLNLDPRFQTTLKRTIGDQTYTLPPNDLRYAYRIPETVIELSGVQQNRR</sequence>
<dbReference type="Gene3D" id="1.25.40.390">
    <property type="match status" value="1"/>
</dbReference>
<evidence type="ECO:0000256" key="4">
    <source>
        <dbReference type="ARBA" id="ARBA00023136"/>
    </source>
</evidence>
<dbReference type="PROSITE" id="PS50005">
    <property type="entry name" value="TPR"/>
    <property type="match status" value="1"/>
</dbReference>
<dbReference type="RefSeq" id="WP_210356394.1">
    <property type="nucleotide sequence ID" value="NZ_JAEQMU010000009.1"/>
</dbReference>
<protein>
    <submittedName>
        <fullName evidence="9">RagB/SusD family nutrient uptake outer membrane protein</fullName>
    </submittedName>
</protein>
<dbReference type="Proteomes" id="UP001597440">
    <property type="component" value="Unassembled WGS sequence"/>
</dbReference>
<dbReference type="Pfam" id="PF14322">
    <property type="entry name" value="SusD-like_3"/>
    <property type="match status" value="1"/>
</dbReference>
<feature type="repeat" description="TPR" evidence="6">
    <location>
        <begin position="209"/>
        <end position="242"/>
    </location>
</feature>
<gene>
    <name evidence="9" type="ORF">ACFSQW_01755</name>
</gene>
<organism evidence="9 10">
    <name type="scientific">Sphingobacterium tabacisoli</name>
    <dbReference type="NCBI Taxonomy" id="2044855"/>
    <lineage>
        <taxon>Bacteria</taxon>
        <taxon>Pseudomonadati</taxon>
        <taxon>Bacteroidota</taxon>
        <taxon>Sphingobacteriia</taxon>
        <taxon>Sphingobacteriales</taxon>
        <taxon>Sphingobacteriaceae</taxon>
        <taxon>Sphingobacterium</taxon>
    </lineage>
</organism>
<evidence type="ECO:0000313" key="10">
    <source>
        <dbReference type="Proteomes" id="UP001597440"/>
    </source>
</evidence>
<accession>A0ABW5KXR7</accession>
<keyword evidence="4" id="KW-0472">Membrane</keyword>
<feature type="domain" description="RagB/SusD" evidence="7">
    <location>
        <begin position="329"/>
        <end position="405"/>
    </location>
</feature>
<comment type="subcellular location">
    <subcellularLocation>
        <location evidence="1">Cell outer membrane</location>
    </subcellularLocation>
</comment>
<evidence type="ECO:0000256" key="1">
    <source>
        <dbReference type="ARBA" id="ARBA00004442"/>
    </source>
</evidence>
<evidence type="ECO:0000259" key="8">
    <source>
        <dbReference type="Pfam" id="PF14322"/>
    </source>
</evidence>
<dbReference type="SUPFAM" id="SSF48452">
    <property type="entry name" value="TPR-like"/>
    <property type="match status" value="1"/>
</dbReference>
<evidence type="ECO:0000256" key="3">
    <source>
        <dbReference type="ARBA" id="ARBA00022729"/>
    </source>
</evidence>
<keyword evidence="5" id="KW-0998">Cell outer membrane</keyword>
<dbReference type="InterPro" id="IPR033985">
    <property type="entry name" value="SusD-like_N"/>
</dbReference>
<proteinExistence type="inferred from homology"/>
<feature type="domain" description="SusD-like N-terminal" evidence="8">
    <location>
        <begin position="21"/>
        <end position="220"/>
    </location>
</feature>
<keyword evidence="3" id="KW-0732">Signal</keyword>
<dbReference type="InterPro" id="IPR019734">
    <property type="entry name" value="TPR_rpt"/>
</dbReference>
<evidence type="ECO:0000256" key="2">
    <source>
        <dbReference type="ARBA" id="ARBA00006275"/>
    </source>
</evidence>
<evidence type="ECO:0000259" key="7">
    <source>
        <dbReference type="Pfam" id="PF07980"/>
    </source>
</evidence>
<evidence type="ECO:0000256" key="6">
    <source>
        <dbReference type="PROSITE-ProRule" id="PRU00339"/>
    </source>
</evidence>
<keyword evidence="10" id="KW-1185">Reference proteome</keyword>
<dbReference type="PROSITE" id="PS51257">
    <property type="entry name" value="PROKAR_LIPOPROTEIN"/>
    <property type="match status" value="1"/>
</dbReference>
<comment type="similarity">
    <text evidence="2">Belongs to the SusD family.</text>
</comment>